<dbReference type="EMBL" id="JARUPT010001185">
    <property type="protein sequence ID" value="KAK0367652.1"/>
    <property type="molecule type" value="Genomic_DNA"/>
</dbReference>
<gene>
    <name evidence="1" type="ORF">CLIM01_14990</name>
</gene>
<comment type="caution">
    <text evidence="1">The sequence shown here is derived from an EMBL/GenBank/DDBJ whole genome shotgun (WGS) entry which is preliminary data.</text>
</comment>
<accession>A0ABQ9P6E4</accession>
<reference evidence="1" key="1">
    <citation type="submission" date="2023-04" db="EMBL/GenBank/DDBJ databases">
        <title>Colletotrichum limetticola genome sequence.</title>
        <authorList>
            <person name="Baroncelli R."/>
        </authorList>
    </citation>
    <scope>NUCLEOTIDE SEQUENCE</scope>
    <source>
        <strain evidence="1">KLA-Anderson</strain>
    </source>
</reference>
<dbReference type="Proteomes" id="UP001169217">
    <property type="component" value="Unassembled WGS sequence"/>
</dbReference>
<evidence type="ECO:0000313" key="1">
    <source>
        <dbReference type="EMBL" id="KAK0367652.1"/>
    </source>
</evidence>
<name>A0ABQ9P6E4_9PEZI</name>
<evidence type="ECO:0000313" key="2">
    <source>
        <dbReference type="Proteomes" id="UP001169217"/>
    </source>
</evidence>
<keyword evidence="2" id="KW-1185">Reference proteome</keyword>
<sequence length="40" mass="4537">MRSTEQPRSLVVAGGRRPLEPQPWLRNARSLLRMTTQGCS</sequence>
<organism evidence="1 2">
    <name type="scientific">Colletotrichum limetticola</name>
    <dbReference type="NCBI Taxonomy" id="1209924"/>
    <lineage>
        <taxon>Eukaryota</taxon>
        <taxon>Fungi</taxon>
        <taxon>Dikarya</taxon>
        <taxon>Ascomycota</taxon>
        <taxon>Pezizomycotina</taxon>
        <taxon>Sordariomycetes</taxon>
        <taxon>Hypocreomycetidae</taxon>
        <taxon>Glomerellales</taxon>
        <taxon>Glomerellaceae</taxon>
        <taxon>Colletotrichum</taxon>
        <taxon>Colletotrichum acutatum species complex</taxon>
    </lineage>
</organism>
<proteinExistence type="predicted"/>
<protein>
    <submittedName>
        <fullName evidence="1">Uncharacterized protein</fullName>
    </submittedName>
</protein>